<gene>
    <name evidence="2" type="ORF">O181_013531</name>
</gene>
<evidence type="ECO:0000313" key="3">
    <source>
        <dbReference type="Proteomes" id="UP000765509"/>
    </source>
</evidence>
<protein>
    <submittedName>
        <fullName evidence="2">Uncharacterized protein</fullName>
    </submittedName>
</protein>
<evidence type="ECO:0000313" key="2">
    <source>
        <dbReference type="EMBL" id="MBW0473816.1"/>
    </source>
</evidence>
<feature type="region of interest" description="Disordered" evidence="1">
    <location>
        <begin position="1"/>
        <end position="22"/>
    </location>
</feature>
<dbReference type="EMBL" id="AVOT02003547">
    <property type="protein sequence ID" value="MBW0473816.1"/>
    <property type="molecule type" value="Genomic_DNA"/>
</dbReference>
<evidence type="ECO:0000256" key="1">
    <source>
        <dbReference type="SAM" id="MobiDB-lite"/>
    </source>
</evidence>
<sequence length="129" mass="14905">MGEKKLKNSTRAGLIKEDESKGIKSMSENPEIMYPFYAKMDAFFGHMTNATPIARYYIQDKDSLNGDDDDDLLLNRENNFLESPLNLDPFLNNEDILVQVENLQDESATTSKPDTYEIQYWLFLLLPEN</sequence>
<proteinExistence type="predicted"/>
<accession>A0A9Q3GNB0</accession>
<dbReference type="AlphaFoldDB" id="A0A9Q3GNB0"/>
<name>A0A9Q3GNB0_9BASI</name>
<keyword evidence="3" id="KW-1185">Reference proteome</keyword>
<dbReference type="OrthoDB" id="107964at2759"/>
<comment type="caution">
    <text evidence="2">The sequence shown here is derived from an EMBL/GenBank/DDBJ whole genome shotgun (WGS) entry which is preliminary data.</text>
</comment>
<organism evidence="2 3">
    <name type="scientific">Austropuccinia psidii MF-1</name>
    <dbReference type="NCBI Taxonomy" id="1389203"/>
    <lineage>
        <taxon>Eukaryota</taxon>
        <taxon>Fungi</taxon>
        <taxon>Dikarya</taxon>
        <taxon>Basidiomycota</taxon>
        <taxon>Pucciniomycotina</taxon>
        <taxon>Pucciniomycetes</taxon>
        <taxon>Pucciniales</taxon>
        <taxon>Sphaerophragmiaceae</taxon>
        <taxon>Austropuccinia</taxon>
    </lineage>
</organism>
<reference evidence="2" key="1">
    <citation type="submission" date="2021-03" db="EMBL/GenBank/DDBJ databases">
        <title>Draft genome sequence of rust myrtle Austropuccinia psidii MF-1, a brazilian biotype.</title>
        <authorList>
            <person name="Quecine M.C."/>
            <person name="Pachon D.M.R."/>
            <person name="Bonatelli M.L."/>
            <person name="Correr F.H."/>
            <person name="Franceschini L.M."/>
            <person name="Leite T.F."/>
            <person name="Margarido G.R.A."/>
            <person name="Almeida C.A."/>
            <person name="Ferrarezi J.A."/>
            <person name="Labate C.A."/>
        </authorList>
    </citation>
    <scope>NUCLEOTIDE SEQUENCE</scope>
    <source>
        <strain evidence="2">MF-1</strain>
    </source>
</reference>
<dbReference type="Proteomes" id="UP000765509">
    <property type="component" value="Unassembled WGS sequence"/>
</dbReference>